<keyword evidence="5 6" id="KW-0472">Membrane</keyword>
<evidence type="ECO:0000313" key="8">
    <source>
        <dbReference type="Proteomes" id="UP001235712"/>
    </source>
</evidence>
<sequence length="411" mass="42296">MTQVLGDGVVTLARPRPGWRVADQVLSSLTVAGLSFAVARTVEAHVFGVLGLVLLVAGFALGITRALVSDVYLIQFGDVMPRVRRQAARDATGAAVALGLASGALCCLMSAVLPGHQTRMAVFAVGLALPGLLVQDCFRFVFIAAGRAAPALVLALTGSAVQLTVVALIIRSGQHSTVGVTAGWGTAALLTAALGCALARLTPSLRQVPVWFALNRHLTVRLSVEYLLGLGSLYLAYCLIGAVVGISAIGALWAAQMFLVPAYLVISGTVALLREPFARRAEQGRPLVRPAVVTGLLLATVTALWGLALVALPDRLGFHLTGESWEGASTVLEPAVIGVVLVGLAVGPALALRAQGRGDRVRRASLVRAVLLLALGMIGADLGGVSGAAVGLVVAHAVGAVTLWGILLRRV</sequence>
<dbReference type="InterPro" id="IPR050833">
    <property type="entry name" value="Poly_Biosynth_Transport"/>
</dbReference>
<reference evidence="7 8" key="1">
    <citation type="submission" date="2023-07" db="EMBL/GenBank/DDBJ databases">
        <title>Sequencing the genomes of 1000 actinobacteria strains.</title>
        <authorList>
            <person name="Klenk H.-P."/>
        </authorList>
    </citation>
    <scope>NUCLEOTIDE SEQUENCE [LARGE SCALE GENOMIC DNA]</scope>
    <source>
        <strain evidence="7 8">DSM 44388</strain>
    </source>
</reference>
<feature type="transmembrane region" description="Helical" evidence="6">
    <location>
        <begin position="388"/>
        <end position="408"/>
    </location>
</feature>
<name>A0ABT9P5I8_9ACTN</name>
<organism evidence="7 8">
    <name type="scientific">Kineosporia succinea</name>
    <dbReference type="NCBI Taxonomy" id="84632"/>
    <lineage>
        <taxon>Bacteria</taxon>
        <taxon>Bacillati</taxon>
        <taxon>Actinomycetota</taxon>
        <taxon>Actinomycetes</taxon>
        <taxon>Kineosporiales</taxon>
        <taxon>Kineosporiaceae</taxon>
        <taxon>Kineosporia</taxon>
    </lineage>
</organism>
<feature type="transmembrane region" description="Helical" evidence="6">
    <location>
        <begin position="120"/>
        <end position="142"/>
    </location>
</feature>
<gene>
    <name evidence="7" type="ORF">J2S57_003699</name>
</gene>
<keyword evidence="3 6" id="KW-0812">Transmembrane</keyword>
<keyword evidence="2" id="KW-1003">Cell membrane</keyword>
<accession>A0ABT9P5I8</accession>
<evidence type="ECO:0000256" key="2">
    <source>
        <dbReference type="ARBA" id="ARBA00022475"/>
    </source>
</evidence>
<feature type="transmembrane region" description="Helical" evidence="6">
    <location>
        <begin position="224"/>
        <end position="246"/>
    </location>
</feature>
<evidence type="ECO:0000256" key="1">
    <source>
        <dbReference type="ARBA" id="ARBA00004651"/>
    </source>
</evidence>
<keyword evidence="4 6" id="KW-1133">Transmembrane helix</keyword>
<dbReference type="Proteomes" id="UP001235712">
    <property type="component" value="Unassembled WGS sequence"/>
</dbReference>
<evidence type="ECO:0000313" key="7">
    <source>
        <dbReference type="EMBL" id="MDP9827950.1"/>
    </source>
</evidence>
<feature type="transmembrane region" description="Helical" evidence="6">
    <location>
        <begin position="364"/>
        <end position="382"/>
    </location>
</feature>
<evidence type="ECO:0000256" key="3">
    <source>
        <dbReference type="ARBA" id="ARBA00022692"/>
    </source>
</evidence>
<feature type="transmembrane region" description="Helical" evidence="6">
    <location>
        <begin position="293"/>
        <end position="312"/>
    </location>
</feature>
<evidence type="ECO:0000256" key="4">
    <source>
        <dbReference type="ARBA" id="ARBA00022989"/>
    </source>
</evidence>
<protein>
    <submittedName>
        <fullName evidence="7">O-antigen/teichoic acid export membrane protein</fullName>
    </submittedName>
</protein>
<feature type="transmembrane region" description="Helical" evidence="6">
    <location>
        <begin position="149"/>
        <end position="170"/>
    </location>
</feature>
<feature type="transmembrane region" description="Helical" evidence="6">
    <location>
        <begin position="252"/>
        <end position="273"/>
    </location>
</feature>
<comment type="caution">
    <text evidence="7">The sequence shown here is derived from an EMBL/GenBank/DDBJ whole genome shotgun (WGS) entry which is preliminary data.</text>
</comment>
<evidence type="ECO:0000256" key="5">
    <source>
        <dbReference type="ARBA" id="ARBA00023136"/>
    </source>
</evidence>
<feature type="transmembrane region" description="Helical" evidence="6">
    <location>
        <begin position="94"/>
        <end position="114"/>
    </location>
</feature>
<dbReference type="PANTHER" id="PTHR30250">
    <property type="entry name" value="PST FAMILY PREDICTED COLANIC ACID TRANSPORTER"/>
    <property type="match status" value="1"/>
</dbReference>
<dbReference type="EMBL" id="JAUSQZ010000001">
    <property type="protein sequence ID" value="MDP9827950.1"/>
    <property type="molecule type" value="Genomic_DNA"/>
</dbReference>
<feature type="transmembrane region" description="Helical" evidence="6">
    <location>
        <begin position="182"/>
        <end position="203"/>
    </location>
</feature>
<proteinExistence type="predicted"/>
<comment type="subcellular location">
    <subcellularLocation>
        <location evidence="1">Cell membrane</location>
        <topology evidence="1">Multi-pass membrane protein</topology>
    </subcellularLocation>
</comment>
<feature type="transmembrane region" description="Helical" evidence="6">
    <location>
        <begin position="45"/>
        <end position="73"/>
    </location>
</feature>
<feature type="transmembrane region" description="Helical" evidence="6">
    <location>
        <begin position="332"/>
        <end position="352"/>
    </location>
</feature>
<dbReference type="RefSeq" id="WP_307244628.1">
    <property type="nucleotide sequence ID" value="NZ_JAUSQZ010000001.1"/>
</dbReference>
<keyword evidence="8" id="KW-1185">Reference proteome</keyword>
<evidence type="ECO:0000256" key="6">
    <source>
        <dbReference type="SAM" id="Phobius"/>
    </source>
</evidence>
<dbReference type="PANTHER" id="PTHR30250:SF26">
    <property type="entry name" value="PSMA PROTEIN"/>
    <property type="match status" value="1"/>
</dbReference>